<feature type="region of interest" description="Disordered" evidence="1">
    <location>
        <begin position="100"/>
        <end position="127"/>
    </location>
</feature>
<dbReference type="GeneID" id="116533069"/>
<dbReference type="RefSeq" id="XP_032108569.1">
    <property type="nucleotide sequence ID" value="XM_032252678.1"/>
</dbReference>
<sequence>MRGTEEGKGKQRRDADRRGEPDSSTFFRSGSEVREIGEILRAQEKVEEKIDLKMGDTSVTDHKLHVEKIIKNINTISLELKKIKDVHHMLMLTAATAKGTGTAKTGLDQSELTTGAGERSTSNEIKL</sequence>
<dbReference type="CTD" id="120498687"/>
<protein>
    <submittedName>
        <fullName evidence="3">Uncharacterized protein</fullName>
    </submittedName>
</protein>
<gene>
    <name evidence="3" type="primary">CUNH5orf58</name>
</gene>
<feature type="compositionally biased region" description="Polar residues" evidence="1">
    <location>
        <begin position="107"/>
        <end position="127"/>
    </location>
</feature>
<evidence type="ECO:0000256" key="1">
    <source>
        <dbReference type="SAM" id="MobiDB-lite"/>
    </source>
</evidence>
<reference evidence="3" key="1">
    <citation type="submission" date="2025-08" db="UniProtKB">
        <authorList>
            <consortium name="RefSeq"/>
        </authorList>
    </citation>
    <scope>IDENTIFICATION</scope>
    <source>
        <tissue evidence="3">Blood</tissue>
    </source>
</reference>
<dbReference type="AlphaFoldDB" id="A0A6J3FS38"/>
<feature type="region of interest" description="Disordered" evidence="1">
    <location>
        <begin position="1"/>
        <end position="31"/>
    </location>
</feature>
<feature type="compositionally biased region" description="Basic and acidic residues" evidence="1">
    <location>
        <begin position="1"/>
        <end position="21"/>
    </location>
</feature>
<organism evidence="2 3">
    <name type="scientific">Sapajus apella</name>
    <name type="common">Brown-capped capuchin</name>
    <name type="synonym">Cebus apella</name>
    <dbReference type="NCBI Taxonomy" id="9515"/>
    <lineage>
        <taxon>Eukaryota</taxon>
        <taxon>Metazoa</taxon>
        <taxon>Chordata</taxon>
        <taxon>Craniata</taxon>
        <taxon>Vertebrata</taxon>
        <taxon>Euteleostomi</taxon>
        <taxon>Mammalia</taxon>
        <taxon>Eutheria</taxon>
        <taxon>Euarchontoglires</taxon>
        <taxon>Primates</taxon>
        <taxon>Haplorrhini</taxon>
        <taxon>Platyrrhini</taxon>
        <taxon>Cebidae</taxon>
        <taxon>Cebinae</taxon>
        <taxon>Sapajus</taxon>
    </lineage>
</organism>
<proteinExistence type="predicted"/>
<keyword evidence="2" id="KW-1185">Reference proteome</keyword>
<dbReference type="Proteomes" id="UP000504640">
    <property type="component" value="Unplaced"/>
</dbReference>
<evidence type="ECO:0000313" key="2">
    <source>
        <dbReference type="Proteomes" id="UP000504640"/>
    </source>
</evidence>
<evidence type="ECO:0000313" key="3">
    <source>
        <dbReference type="RefSeq" id="XP_032108569.1"/>
    </source>
</evidence>
<name>A0A6J3FS38_SAPAP</name>
<accession>A0A6J3FS38</accession>